<dbReference type="AlphaFoldDB" id="A0A3A8PA56"/>
<evidence type="ECO:0000313" key="1">
    <source>
        <dbReference type="EMBL" id="RKH53356.1"/>
    </source>
</evidence>
<dbReference type="Gene3D" id="3.30.559.30">
    <property type="entry name" value="Nonribosomal peptide synthetase, condensation domain"/>
    <property type="match status" value="1"/>
</dbReference>
<gene>
    <name evidence="1" type="ORF">D7V93_26850</name>
</gene>
<reference evidence="2" key="1">
    <citation type="submission" date="2018-09" db="EMBL/GenBank/DDBJ databases">
        <authorList>
            <person name="Livingstone P.G."/>
            <person name="Whitworth D.E."/>
        </authorList>
    </citation>
    <scope>NUCLEOTIDE SEQUENCE [LARGE SCALE GENOMIC DNA]</scope>
    <source>
        <strain evidence="2">CA051B</strain>
    </source>
</reference>
<organism evidence="1 2">
    <name type="scientific">Corallococcus llansteffanensis</name>
    <dbReference type="NCBI Taxonomy" id="2316731"/>
    <lineage>
        <taxon>Bacteria</taxon>
        <taxon>Pseudomonadati</taxon>
        <taxon>Myxococcota</taxon>
        <taxon>Myxococcia</taxon>
        <taxon>Myxococcales</taxon>
        <taxon>Cystobacterineae</taxon>
        <taxon>Myxococcaceae</taxon>
        <taxon>Corallococcus</taxon>
    </lineage>
</organism>
<proteinExistence type="predicted"/>
<dbReference type="Proteomes" id="UP000272888">
    <property type="component" value="Unassembled WGS sequence"/>
</dbReference>
<dbReference type="EMBL" id="RAWB01000330">
    <property type="protein sequence ID" value="RKH53356.1"/>
    <property type="molecule type" value="Genomic_DNA"/>
</dbReference>
<sequence length="94" mass="10729">MFENYPVDPALLEVGKGWVGKHPLARENFDVAQTEFPLRVEVIPGAELQLVLSYYRSRHDAGAITRLLEEFKALLEDLPARPEQPLRSLLPRHP</sequence>
<name>A0A3A8PA56_9BACT</name>
<dbReference type="SUPFAM" id="SSF52777">
    <property type="entry name" value="CoA-dependent acyltransferases"/>
    <property type="match status" value="1"/>
</dbReference>
<comment type="caution">
    <text evidence="1">The sequence shown here is derived from an EMBL/GenBank/DDBJ whole genome shotgun (WGS) entry which is preliminary data.</text>
</comment>
<evidence type="ECO:0008006" key="3">
    <source>
        <dbReference type="Google" id="ProtNLM"/>
    </source>
</evidence>
<evidence type="ECO:0000313" key="2">
    <source>
        <dbReference type="Proteomes" id="UP000272888"/>
    </source>
</evidence>
<keyword evidence="2" id="KW-1185">Reference proteome</keyword>
<accession>A0A3A8PA56</accession>
<protein>
    <recommendedName>
        <fullName evidence="3">Condensation domain-containing protein</fullName>
    </recommendedName>
</protein>